<dbReference type="AlphaFoldDB" id="A0A5B8M7S4"/>
<name>A0A5B8M7S4_9MICO</name>
<organism evidence="5 6">
    <name type="scientific">Humibacter ginsenosidimutans</name>
    <dbReference type="NCBI Taxonomy" id="2599293"/>
    <lineage>
        <taxon>Bacteria</taxon>
        <taxon>Bacillati</taxon>
        <taxon>Actinomycetota</taxon>
        <taxon>Actinomycetes</taxon>
        <taxon>Micrococcales</taxon>
        <taxon>Microbacteriaceae</taxon>
        <taxon>Humibacter</taxon>
    </lineage>
</organism>
<evidence type="ECO:0000256" key="1">
    <source>
        <dbReference type="ARBA" id="ARBA00023015"/>
    </source>
</evidence>
<dbReference type="OrthoDB" id="37081at2"/>
<keyword evidence="6" id="KW-1185">Reference proteome</keyword>
<dbReference type="CDD" id="cd06293">
    <property type="entry name" value="PBP1_LacI-like"/>
    <property type="match status" value="1"/>
</dbReference>
<dbReference type="KEGG" id="huw:FPZ11_13965"/>
<evidence type="ECO:0000313" key="6">
    <source>
        <dbReference type="Proteomes" id="UP000320216"/>
    </source>
</evidence>
<keyword evidence="3" id="KW-0804">Transcription</keyword>
<proteinExistence type="predicted"/>
<dbReference type="CDD" id="cd01392">
    <property type="entry name" value="HTH_LacI"/>
    <property type="match status" value="1"/>
</dbReference>
<evidence type="ECO:0000256" key="3">
    <source>
        <dbReference type="ARBA" id="ARBA00023163"/>
    </source>
</evidence>
<evidence type="ECO:0000259" key="4">
    <source>
        <dbReference type="PROSITE" id="PS50932"/>
    </source>
</evidence>
<dbReference type="Pfam" id="PF13377">
    <property type="entry name" value="Peripla_BP_3"/>
    <property type="match status" value="1"/>
</dbReference>
<feature type="domain" description="HTH lacI-type" evidence="4">
    <location>
        <begin position="2"/>
        <end position="56"/>
    </location>
</feature>
<dbReference type="EMBL" id="CP042305">
    <property type="protein sequence ID" value="QDZ15715.1"/>
    <property type="molecule type" value="Genomic_DNA"/>
</dbReference>
<dbReference type="PANTHER" id="PTHR30146">
    <property type="entry name" value="LACI-RELATED TRANSCRIPTIONAL REPRESSOR"/>
    <property type="match status" value="1"/>
</dbReference>
<keyword evidence="1" id="KW-0805">Transcription regulation</keyword>
<dbReference type="PROSITE" id="PS00356">
    <property type="entry name" value="HTH_LACI_1"/>
    <property type="match status" value="1"/>
</dbReference>
<dbReference type="SUPFAM" id="SSF47413">
    <property type="entry name" value="lambda repressor-like DNA-binding domains"/>
    <property type="match status" value="1"/>
</dbReference>
<dbReference type="Pfam" id="PF00356">
    <property type="entry name" value="LacI"/>
    <property type="match status" value="1"/>
</dbReference>
<dbReference type="PROSITE" id="PS50932">
    <property type="entry name" value="HTH_LACI_2"/>
    <property type="match status" value="1"/>
</dbReference>
<dbReference type="InterPro" id="IPR028082">
    <property type="entry name" value="Peripla_BP_I"/>
</dbReference>
<dbReference type="PANTHER" id="PTHR30146:SF109">
    <property type="entry name" value="HTH-TYPE TRANSCRIPTIONAL REGULATOR GALS"/>
    <property type="match status" value="1"/>
</dbReference>
<reference evidence="5 6" key="1">
    <citation type="submission" date="2019-07" db="EMBL/GenBank/DDBJ databases">
        <title>Full genome sequence of Humibacter sp. WJ7-1.</title>
        <authorList>
            <person name="Im W.-T."/>
        </authorList>
    </citation>
    <scope>NUCLEOTIDE SEQUENCE [LARGE SCALE GENOMIC DNA]</scope>
    <source>
        <strain evidence="5 6">WJ7-1</strain>
    </source>
</reference>
<evidence type="ECO:0000313" key="5">
    <source>
        <dbReference type="EMBL" id="QDZ15715.1"/>
    </source>
</evidence>
<dbReference type="RefSeq" id="WP_146321749.1">
    <property type="nucleotide sequence ID" value="NZ_CP042305.1"/>
</dbReference>
<keyword evidence="2" id="KW-0238">DNA-binding</keyword>
<dbReference type="InterPro" id="IPR046335">
    <property type="entry name" value="LacI/GalR-like_sensor"/>
</dbReference>
<protein>
    <submittedName>
        <fullName evidence="5">LacI family transcriptional regulator</fullName>
    </submittedName>
</protein>
<sequence length="333" mass="35168">MVSVRDVAIAAGVSVGTVSNVLNRPDRVAAATVERVNAAIADLGFVRNDAARQLRAGRSRSIGLIVLDVGNPFFTDVARGAETRAAADGFSVLLGNSDESTSREGGYLDLFEEQRVHGVLISPVEDDLPRLRTTRERGIPVVLVDREAPDRNFSSVAVDDVAGGRAAAEHLISIGRRRIAFVGGPQSIRQVADRLAGARIAASERAEVALEYIPTSSLTVRAGAEAAKTFLARDPSQRPDAVFAANDLVSIGVLQAAMLTGAKVPDDLAIIGYDDIDFVATATVPLTSMRQPAALIGHTAVDLLLGEAEHGEGFEPQQVVYQPELVVRQSTSG</sequence>
<gene>
    <name evidence="5" type="ORF">FPZ11_13965</name>
</gene>
<dbReference type="InterPro" id="IPR000843">
    <property type="entry name" value="HTH_LacI"/>
</dbReference>
<dbReference type="GO" id="GO:0003700">
    <property type="term" value="F:DNA-binding transcription factor activity"/>
    <property type="evidence" value="ECO:0007669"/>
    <property type="project" value="TreeGrafter"/>
</dbReference>
<dbReference type="SUPFAM" id="SSF53822">
    <property type="entry name" value="Periplasmic binding protein-like I"/>
    <property type="match status" value="1"/>
</dbReference>
<evidence type="ECO:0000256" key="2">
    <source>
        <dbReference type="ARBA" id="ARBA00023125"/>
    </source>
</evidence>
<dbReference type="Proteomes" id="UP000320216">
    <property type="component" value="Chromosome"/>
</dbReference>
<dbReference type="SMART" id="SM00354">
    <property type="entry name" value="HTH_LACI"/>
    <property type="match status" value="1"/>
</dbReference>
<dbReference type="GO" id="GO:0000976">
    <property type="term" value="F:transcription cis-regulatory region binding"/>
    <property type="evidence" value="ECO:0007669"/>
    <property type="project" value="TreeGrafter"/>
</dbReference>
<dbReference type="Gene3D" id="1.10.260.40">
    <property type="entry name" value="lambda repressor-like DNA-binding domains"/>
    <property type="match status" value="1"/>
</dbReference>
<accession>A0A5B8M7S4</accession>
<dbReference type="InterPro" id="IPR010982">
    <property type="entry name" value="Lambda_DNA-bd_dom_sf"/>
</dbReference>
<dbReference type="Gene3D" id="3.40.50.2300">
    <property type="match status" value="2"/>
</dbReference>